<comment type="subcellular location">
    <subcellularLocation>
        <location evidence="1">Cytoplasm</location>
    </subcellularLocation>
</comment>
<dbReference type="Gene3D" id="3.80.10.10">
    <property type="entry name" value="Ribonuclease Inhibitor"/>
    <property type="match status" value="1"/>
</dbReference>
<dbReference type="EMBL" id="FO393422">
    <property type="status" value="NOT_ANNOTATED_CDS"/>
    <property type="molecule type" value="Genomic_DNA"/>
</dbReference>
<dbReference type="HGNC" id="HGNC:11582">
    <property type="gene designation" value="TBCE"/>
</dbReference>
<evidence type="ECO:0000313" key="11">
    <source>
        <dbReference type="Proteomes" id="UP000005640"/>
    </source>
</evidence>
<keyword evidence="11" id="KW-1185">Reference proteome</keyword>
<dbReference type="SUPFAM" id="SSF52058">
    <property type="entry name" value="L domain-like"/>
    <property type="match status" value="1"/>
</dbReference>
<dbReference type="VEuPathDB" id="HostDB:ENSG00000284770"/>
<dbReference type="FunFam" id="3.80.10.10:FF:000593">
    <property type="entry name" value="Tubulin-specific chaperone E"/>
    <property type="match status" value="1"/>
</dbReference>
<evidence type="ECO:0007829" key="16">
    <source>
        <dbReference type="PubMed" id="22223895"/>
    </source>
</evidence>
<evidence type="ECO:0000256" key="2">
    <source>
        <dbReference type="ARBA" id="ARBA00006286"/>
    </source>
</evidence>
<dbReference type="PROSITE" id="PS00845">
    <property type="entry name" value="CAP_GLY_1"/>
    <property type="match status" value="1"/>
</dbReference>
<evidence type="ECO:0000256" key="1">
    <source>
        <dbReference type="ARBA" id="ARBA00004496"/>
    </source>
</evidence>
<dbReference type="Gene3D" id="2.30.30.190">
    <property type="entry name" value="CAP Gly-rich-like domain"/>
    <property type="match status" value="1"/>
</dbReference>
<reference evidence="10 11" key="1">
    <citation type="journal article" date="2001" name="Nature">
        <title>Initial sequencing and analysis of the human genome.</title>
        <authorList>
            <consortium name="International Human Genome Sequencing Consortium"/>
            <person name="Lander E.S."/>
            <person name="Linton L.M."/>
            <person name="Birren B."/>
            <person name="Nusbaum C."/>
            <person name="Zody M.C."/>
            <person name="Baldwin J."/>
            <person name="Devon K."/>
            <person name="Dewar K."/>
            <person name="Doyle M."/>
            <person name="FitzHugh W."/>
            <person name="Funke R."/>
            <person name="Gage D."/>
            <person name="Harris K."/>
            <person name="Heaford A."/>
            <person name="Howland J."/>
            <person name="Kann L."/>
            <person name="Lehoczky J."/>
            <person name="LeVine R."/>
            <person name="McEwan P."/>
            <person name="McKernan K."/>
            <person name="Meldrim J."/>
            <person name="Mesirov J.P."/>
            <person name="Miranda C."/>
            <person name="Morris W."/>
            <person name="Naylor J."/>
            <person name="Raymond C."/>
            <person name="Rosetti M."/>
            <person name="Santos R."/>
            <person name="Sheridan A."/>
            <person name="Sougnez C."/>
            <person name="Stange-Thomann N."/>
            <person name="Stojanovic N."/>
            <person name="Subramanian A."/>
            <person name="Wyman D."/>
            <person name="Rogers J."/>
            <person name="Sulston J."/>
            <person name="Ainscough R."/>
            <person name="Beck S."/>
            <person name="Bentley D."/>
            <person name="Burton J."/>
            <person name="Clee C."/>
            <person name="Carter N."/>
            <person name="Coulson A."/>
            <person name="Deadman R."/>
            <person name="Deloukas P."/>
            <person name="Dunham A."/>
            <person name="Dunham I."/>
            <person name="Durbin R."/>
            <person name="French L."/>
            <person name="Grafham D."/>
            <person name="Gregory S."/>
            <person name="Hubbard T."/>
            <person name="Humphray S."/>
            <person name="Hunt A."/>
            <person name="Jones M."/>
            <person name="Lloyd C."/>
            <person name="McMurray A."/>
            <person name="Matthews L."/>
            <person name="Mercer S."/>
            <person name="Milne S."/>
            <person name="Mullikin J.C."/>
            <person name="Mungall A."/>
            <person name="Plumb R."/>
            <person name="Ross M."/>
            <person name="Shownkeen R."/>
            <person name="Sims S."/>
            <person name="Waterston R.H."/>
            <person name="Wilson R.K."/>
            <person name="Hillier L.W."/>
            <person name="McPherson J.D."/>
            <person name="Marra M.A."/>
            <person name="Mardis E.R."/>
            <person name="Fulton L.A."/>
            <person name="Chinwalla A.T."/>
            <person name="Pepin K.H."/>
            <person name="Gish W.R."/>
            <person name="Chissoe S.L."/>
            <person name="Wendl M.C."/>
            <person name="Delehaunty K.D."/>
            <person name="Miner T.L."/>
            <person name="Delehaunty A."/>
            <person name="Kramer J.B."/>
            <person name="Cook L.L."/>
            <person name="Fulton R.S."/>
            <person name="Johnson D.L."/>
            <person name="Minx P.J."/>
            <person name="Clifton S.W."/>
            <person name="Hawkins T."/>
            <person name="Branscomb E."/>
            <person name="Predki P."/>
            <person name="Richardson P."/>
            <person name="Wenning S."/>
            <person name="Slezak T."/>
            <person name="Doggett N."/>
            <person name="Cheng J.F."/>
            <person name="Olsen A."/>
            <person name="Lucas S."/>
            <person name="Elkin C."/>
            <person name="Uberbacher E."/>
            <person name="Frazier M."/>
            <person name="Gibbs R.A."/>
            <person name="Muzny D.M."/>
            <person name="Scherer S.E."/>
            <person name="Bouck J.B."/>
            <person name="Sodergren E.J."/>
            <person name="Worley K.C."/>
            <person name="Rives C.M."/>
            <person name="Gorrell J.H."/>
            <person name="Metzker M.L."/>
            <person name="Naylor S.L."/>
            <person name="Kucherlapati R.S."/>
            <person name="Nelson D.L."/>
            <person name="Weinstock G.M."/>
            <person name="Sakaki Y."/>
            <person name="Fujiyama A."/>
            <person name="Hattori M."/>
            <person name="Yada T."/>
            <person name="Toyoda A."/>
            <person name="Itoh T."/>
            <person name="Kawagoe C."/>
            <person name="Watanabe H."/>
            <person name="Totoki Y."/>
            <person name="Taylor T."/>
            <person name="Weissenbach J."/>
            <person name="Heilig R."/>
            <person name="Saurin W."/>
            <person name="Artiguenave F."/>
            <person name="Brottier P."/>
            <person name="Bruls T."/>
            <person name="Pelletier E."/>
            <person name="Robert C."/>
            <person name="Wincker P."/>
            <person name="Smith D.R."/>
            <person name="Doucette-Stamm L."/>
            <person name="Rubenfield M."/>
            <person name="Weinstock K."/>
            <person name="Lee H.M."/>
            <person name="Dubois J."/>
            <person name="Rosenthal A."/>
            <person name="Platzer M."/>
            <person name="Nyakatura G."/>
            <person name="Taudien S."/>
            <person name="Rump A."/>
            <person name="Yang H."/>
            <person name="Yu J."/>
            <person name="Wang J."/>
            <person name="Huang G."/>
            <person name="Gu J."/>
            <person name="Hood L."/>
            <person name="Rowen L."/>
            <person name="Madan A."/>
            <person name="Qin S."/>
            <person name="Davis R.W."/>
            <person name="Federspiel N.A."/>
            <person name="Abola A.P."/>
            <person name="Proctor M.J."/>
            <person name="Myers R.M."/>
            <person name="Schmutz J."/>
            <person name="Dickson M."/>
            <person name="Grimwood J."/>
            <person name="Cox D.R."/>
            <person name="Olson M.V."/>
            <person name="Kaul R."/>
            <person name="Raymond C."/>
            <person name="Shimizu N."/>
            <person name="Kawasaki K."/>
            <person name="Minoshima S."/>
            <person name="Evans G.A."/>
            <person name="Athanasiou M."/>
            <person name="Schultz R."/>
            <person name="Roe B.A."/>
            <person name="Chen F."/>
            <person name="Pan H."/>
            <person name="Ramser J."/>
            <person name="Lehrach H."/>
            <person name="Reinhardt R."/>
            <person name="McCombie W.R."/>
            <person name="de la Bastide M."/>
            <person name="Dedhia N."/>
            <person name="Blocker H."/>
            <person name="Hornischer K."/>
            <person name="Nordsiek G."/>
            <person name="Agarwala R."/>
            <person name="Aravind L."/>
            <person name="Bailey J.A."/>
            <person name="Bateman A."/>
            <person name="Batzoglou S."/>
            <person name="Birney E."/>
            <person name="Bork P."/>
            <person name="Brown D.G."/>
            <person name="Burge C.B."/>
            <person name="Cerutti L."/>
            <person name="Chen H.C."/>
            <person name="Church D."/>
            <person name="Clamp M."/>
            <person name="Copley R.R."/>
            <person name="Doerks T."/>
            <person name="Eddy S.R."/>
            <person name="Eichler E.E."/>
            <person name="Furey T.S."/>
            <person name="Galagan J."/>
            <person name="Gilbert J.G."/>
            <person name="Harmon C."/>
            <person name="Hayashizaki Y."/>
            <person name="Haussler D."/>
            <person name="Hermjakob H."/>
            <person name="Hokamp K."/>
            <person name="Jang W."/>
            <person name="Johnson L.S."/>
            <person name="Jones T.A."/>
            <person name="Kasif S."/>
            <person name="Kaspryzk A."/>
            <person name="Kennedy S."/>
            <person name="Kent W.J."/>
            <person name="Kitts P."/>
            <person name="Koonin E.V."/>
            <person name="Korf I."/>
            <person name="Kulp D."/>
            <person name="Lancet D."/>
            <person name="Lowe T.M."/>
            <person name="McLysaght A."/>
            <person name="Mikkelsen T."/>
            <person name="Moran J.V."/>
            <person name="Mulder N."/>
            <person name="Pollara V.J."/>
            <person name="Ponting C.P."/>
            <person name="Schuler G."/>
            <person name="Schultz J."/>
            <person name="Slater G."/>
            <person name="Smit A.F."/>
            <person name="Stupka E."/>
            <person name="Szustakowski J."/>
            <person name="Thierry-Mieg D."/>
            <person name="Thierry-Mieg J."/>
            <person name="Wagner L."/>
            <person name="Wallis J."/>
            <person name="Wheeler R."/>
            <person name="Williams A."/>
            <person name="Wolf Y.I."/>
            <person name="Wolfe K.H."/>
            <person name="Yang S.P."/>
            <person name="Yeh R.F."/>
            <person name="Collins F."/>
            <person name="Guyer M.S."/>
            <person name="Peterson J."/>
            <person name="Felsenfeld A."/>
            <person name="Wetterstrand K.A."/>
            <person name="Patrinos A."/>
            <person name="Morgan M.J."/>
            <person name="de Jong P."/>
            <person name="Catanese J.J."/>
            <person name="Osoegawa K."/>
            <person name="Shizuya H."/>
            <person name="Choi S."/>
            <person name="Chen Y.J."/>
        </authorList>
    </citation>
    <scope>NUCLEOTIDE SEQUENCE [LARGE SCALE GENOMIC DNA]</scope>
</reference>
<reference evidence="15" key="5">
    <citation type="journal article" date="2011" name="BMC Syst. Biol.">
        <title>Initial characterization of the human central proteome.</title>
        <authorList>
            <person name="Burkard T.R."/>
            <person name="Planyavsky M."/>
            <person name="Kaupe I."/>
            <person name="Breitwieser F.P."/>
            <person name="Burckstummer T."/>
            <person name="Bennett K.L."/>
            <person name="Superti-Furga G."/>
            <person name="Colinge J."/>
        </authorList>
    </citation>
    <scope>IDENTIFICATION BY MASS SPECTROMETRY [LARGE SCALE ANALYSIS]</scope>
</reference>
<evidence type="ECO:0000256" key="7">
    <source>
        <dbReference type="ARBA" id="ARBA00023186"/>
    </source>
</evidence>
<dbReference type="EMBL" id="AL357556">
    <property type="status" value="NOT_ANNOTATED_CDS"/>
    <property type="molecule type" value="Genomic_DNA"/>
</dbReference>
<reference evidence="10 11" key="2">
    <citation type="journal article" date="2004" name="Nature">
        <title>Finishing the euchromatic sequence of the human genome.</title>
        <authorList>
            <consortium name="International Human Genome Sequencing Consortium"/>
        </authorList>
    </citation>
    <scope>NUCLEOTIDE SEQUENCE [LARGE SCALE GENOMIC DNA]</scope>
</reference>
<dbReference type="SMART" id="SM01052">
    <property type="entry name" value="CAP_GLY"/>
    <property type="match status" value="1"/>
</dbReference>
<evidence type="ECO:0000256" key="8">
    <source>
        <dbReference type="ARBA" id="ARBA00030180"/>
    </source>
</evidence>
<dbReference type="InterPro" id="IPR036859">
    <property type="entry name" value="CAP-Gly_dom_sf"/>
</dbReference>
<reference evidence="10" key="9">
    <citation type="submission" date="2025-09" db="UniProtKB">
        <authorList>
            <consortium name="Ensembl"/>
        </authorList>
    </citation>
    <scope>IDENTIFICATION</scope>
</reference>
<organism evidence="10 11">
    <name type="scientific">Homo sapiens</name>
    <name type="common">Human</name>
    <dbReference type="NCBI Taxonomy" id="9606"/>
    <lineage>
        <taxon>Eukaryota</taxon>
        <taxon>Metazoa</taxon>
        <taxon>Chordata</taxon>
        <taxon>Craniata</taxon>
        <taxon>Vertebrata</taxon>
        <taxon>Euteleostomi</taxon>
        <taxon>Mammalia</taxon>
        <taxon>Eutheria</taxon>
        <taxon>Euarchontoglires</taxon>
        <taxon>Primates</taxon>
        <taxon>Haplorrhini</taxon>
        <taxon>Catarrhini</taxon>
        <taxon>Hominidae</taxon>
        <taxon>Homo</taxon>
    </lineage>
</organism>
<keyword evidence="4" id="KW-0963">Cytoplasm</keyword>
<evidence type="ECO:0007829" key="12">
    <source>
        <dbReference type="PeptideAtlas" id="A0A2R8Y4V6"/>
    </source>
</evidence>
<feature type="domain" description="CAP-Gly" evidence="9">
    <location>
        <begin position="27"/>
        <end position="71"/>
    </location>
</feature>
<dbReference type="Bgee" id="ENSG00000284770">
    <property type="expression patterns" value="Expressed in ventricular zone and 96 other cell types or tissues"/>
</dbReference>
<dbReference type="GO" id="GO:0005737">
    <property type="term" value="C:cytoplasm"/>
    <property type="evidence" value="ECO:0007669"/>
    <property type="project" value="UniProtKB-SubCell"/>
</dbReference>
<dbReference type="OrthoDB" id="5273213at2759"/>
<comment type="similarity">
    <text evidence="2">Belongs to the TBCE family.</text>
</comment>
<dbReference type="SUPFAM" id="SSF74924">
    <property type="entry name" value="Cap-Gly domain"/>
    <property type="match status" value="1"/>
</dbReference>
<evidence type="ECO:0007829" key="13">
    <source>
        <dbReference type="ProteomicsDB" id="A0A2R8Y4V6"/>
    </source>
</evidence>
<reference evidence="17" key="7">
    <citation type="journal article" date="2012" name="Proc. Natl. Acad. Sci. U.S.A.">
        <title>N-terminal acetylome analyses and functional insights of the N-terminal acetyltransferase NatB.</title>
        <authorList>
            <person name="Van Damme P."/>
            <person name="Lasa M."/>
            <person name="Polevoda B."/>
            <person name="Gazquez C."/>
            <person name="Elosegui-Artola A."/>
            <person name="Kim D.S."/>
            <person name="De Juan-Pardo E."/>
            <person name="Demeyer K."/>
            <person name="Hole K."/>
            <person name="Larrea E."/>
            <person name="Timmerman E."/>
            <person name="Prieto J."/>
            <person name="Arnesen T."/>
            <person name="Sherman F."/>
            <person name="Gevaert K."/>
            <person name="Aldabe R."/>
        </authorList>
    </citation>
    <scope>IDENTIFICATION BY MASS SPECTROMETRY [LARGE SCALE ANALYSIS]</scope>
</reference>
<dbReference type="SMR" id="A0A2R8Y4V6"/>
<name>A0A2R8Y4V6_HUMAN</name>
<reference evidence="10 11" key="3">
    <citation type="journal article" date="2006" name="Nature">
        <title>The DNA sequence and biological annotation of human chromosome 1.</title>
        <authorList>
            <person name="Gregory S.G."/>
            <person name="Barlow K.F."/>
            <person name="McLay K.E."/>
            <person name="Kaul R."/>
            <person name="Swarbreck D."/>
            <person name="Dunham A."/>
            <person name="Scott C.E."/>
            <person name="Howe K.L."/>
            <person name="Woodfine K."/>
            <person name="Spencer C.C."/>
            <person name="Jones M.C."/>
            <person name="Gillson C."/>
            <person name="Searle S."/>
            <person name="Zhou Y."/>
            <person name="Kokocinski F."/>
            <person name="McDonald L."/>
            <person name="Evans R."/>
            <person name="Phillips K."/>
            <person name="Atkinson A."/>
            <person name="Cooper R."/>
            <person name="Jones C."/>
            <person name="Hall R.E."/>
            <person name="Andrews T.D."/>
            <person name="Lloyd C."/>
            <person name="Ainscough R."/>
            <person name="Almeida J.P."/>
            <person name="Ambrose K.D."/>
            <person name="Anderson F."/>
            <person name="Andrew R.W."/>
            <person name="Ashwell R.I."/>
            <person name="Aubin K."/>
            <person name="Babbage A.K."/>
            <person name="Bagguley C.L."/>
            <person name="Bailey J."/>
            <person name="Beasley H."/>
            <person name="Bethel G."/>
            <person name="Bird C.P."/>
            <person name="Bray-Allen S."/>
            <person name="Brown J.Y."/>
            <person name="Brown A.J."/>
            <person name="Buckley D."/>
            <person name="Burton J."/>
            <person name="Bye J."/>
            <person name="Carder C."/>
            <person name="Chapman J.C."/>
            <person name="Clark S.Y."/>
            <person name="Clarke G."/>
            <person name="Clee C."/>
            <person name="Cobley V."/>
            <person name="Collier R.E."/>
            <person name="Corby N."/>
            <person name="Coville G.J."/>
            <person name="Davies J."/>
            <person name="Deadman R."/>
            <person name="Dunn M."/>
            <person name="Earthrowl M."/>
            <person name="Ellington A.G."/>
            <person name="Errington H."/>
            <person name="Frankish A."/>
            <person name="Frankland J."/>
            <person name="French L."/>
            <person name="Garner P."/>
            <person name="Garnett J."/>
            <person name="Gay L."/>
            <person name="Ghori M.R."/>
            <person name="Gibson R."/>
            <person name="Gilby L.M."/>
            <person name="Gillett W."/>
            <person name="Glithero R.J."/>
            <person name="Grafham D.V."/>
            <person name="Griffiths C."/>
            <person name="Griffiths-Jones S."/>
            <person name="Grocock R."/>
            <person name="Hammond S."/>
            <person name="Harrison E.S."/>
            <person name="Hart E."/>
            <person name="Haugen E."/>
            <person name="Heath P.D."/>
            <person name="Holmes S."/>
            <person name="Holt K."/>
            <person name="Howden P.J."/>
            <person name="Hunt A.R."/>
            <person name="Hunt S.E."/>
            <person name="Hunter G."/>
            <person name="Isherwood J."/>
            <person name="James R."/>
            <person name="Johnson C."/>
            <person name="Johnson D."/>
            <person name="Joy A."/>
            <person name="Kay M."/>
            <person name="Kershaw J.K."/>
            <person name="Kibukawa M."/>
            <person name="Kimberley A.M."/>
            <person name="King A."/>
            <person name="Knights A.J."/>
            <person name="Lad H."/>
            <person name="Laird G."/>
            <person name="Lawlor S."/>
            <person name="Leongamornlert D.A."/>
            <person name="Lloyd D.M."/>
            <person name="Loveland J."/>
            <person name="Lovell J."/>
            <person name="Lush M.J."/>
            <person name="Lyne R."/>
            <person name="Martin S."/>
            <person name="Mashreghi-Mohammadi M."/>
            <person name="Matthews L."/>
            <person name="Matthews N.S."/>
            <person name="McLaren S."/>
            <person name="Milne S."/>
            <person name="Mistry S."/>
            <person name="Moore M.J."/>
            <person name="Nickerson T."/>
            <person name="O'Dell C.N."/>
            <person name="Oliver K."/>
            <person name="Palmeiri A."/>
            <person name="Palmer S.A."/>
            <person name="Parker A."/>
            <person name="Patel D."/>
            <person name="Pearce A.V."/>
            <person name="Peck A.I."/>
            <person name="Pelan S."/>
            <person name="Phelps K."/>
            <person name="Phillimore B.J."/>
            <person name="Plumb R."/>
            <person name="Rajan J."/>
            <person name="Raymond C."/>
            <person name="Rouse G."/>
            <person name="Saenphimmachak C."/>
            <person name="Sehra H.K."/>
            <person name="Sheridan E."/>
            <person name="Shownkeen R."/>
            <person name="Sims S."/>
            <person name="Skuce C.D."/>
            <person name="Smith M."/>
            <person name="Steward C."/>
            <person name="Subramanian S."/>
            <person name="Sycamore N."/>
            <person name="Tracey A."/>
            <person name="Tromans A."/>
            <person name="Van Helmond Z."/>
            <person name="Wall M."/>
            <person name="Wallis J.M."/>
            <person name="White S."/>
            <person name="Whitehead S.L."/>
            <person name="Wilkinson J.E."/>
            <person name="Willey D.L."/>
            <person name="Williams H."/>
            <person name="Wilming L."/>
            <person name="Wray P.W."/>
            <person name="Wu Z."/>
            <person name="Coulson A."/>
            <person name="Vaudin M."/>
            <person name="Sulston J.E."/>
            <person name="Durbin R."/>
            <person name="Hubbard T."/>
            <person name="Wooster R."/>
            <person name="Dunham I."/>
            <person name="Carter N.P."/>
            <person name="McVean G."/>
            <person name="Ross M.T."/>
            <person name="Harrow J."/>
            <person name="Olson M.V."/>
            <person name="Beck S."/>
            <person name="Rogers J."/>
            <person name="Bentley D.R."/>
            <person name="Banerjee R."/>
            <person name="Bryant S.P."/>
            <person name="Burford D.C."/>
            <person name="Burrill W.D."/>
            <person name="Clegg S.M."/>
            <person name="Dhami P."/>
            <person name="Dovey O."/>
            <person name="Faulkner L.M."/>
            <person name="Gribble S.M."/>
            <person name="Langford C.F."/>
            <person name="Pandian R.D."/>
            <person name="Porter K.M."/>
            <person name="Prigmore E."/>
        </authorList>
    </citation>
    <scope>NUCLEOTIDE SEQUENCE [LARGE SCALE GENOMIC DNA]</scope>
</reference>
<gene>
    <name evidence="10" type="primary">TBCE</name>
</gene>
<keyword evidence="5" id="KW-0433">Leucine-rich repeat</keyword>
<evidence type="ECO:0007829" key="15">
    <source>
        <dbReference type="PubMed" id="21269460"/>
    </source>
</evidence>
<dbReference type="Proteomes" id="UP000005640">
    <property type="component" value="Chromosome 1"/>
</dbReference>
<evidence type="ECO:0007829" key="17">
    <source>
        <dbReference type="PubMed" id="22814378"/>
    </source>
</evidence>
<evidence type="ECO:0007829" key="14">
    <source>
        <dbReference type="PubMed" id="19413330"/>
    </source>
</evidence>
<evidence type="ECO:0000256" key="6">
    <source>
        <dbReference type="ARBA" id="ARBA00022737"/>
    </source>
</evidence>
<dbReference type="MassIVE" id="A0A2R8Y4V6"/>
<dbReference type="AlphaFoldDB" id="A0A2R8Y4V6"/>
<dbReference type="ExpressionAtlas" id="A0A2R8Y4V6">
    <property type="expression patterns" value="baseline and differential"/>
</dbReference>
<keyword evidence="7" id="KW-0143">Chaperone</keyword>
<evidence type="ECO:0000259" key="9">
    <source>
        <dbReference type="PROSITE" id="PS50245"/>
    </source>
</evidence>
<dbReference type="FunFam" id="2.30.30.190:FF:000008">
    <property type="entry name" value="Tubulin-specific chaperone E"/>
    <property type="match status" value="1"/>
</dbReference>
<evidence type="ECO:0000313" key="10">
    <source>
        <dbReference type="Ensembl" id="ENSP00000494102.1"/>
    </source>
</evidence>
<dbReference type="ChiTaRS" id="TBCE">
    <property type="organism name" value="human"/>
</dbReference>
<sequence>MSDTLTADVIGRRVEVNGEHATVRFAGVVPPVAGPWLGVEWDNPERGKHDGSHEGTVYFKCRHPTGGSFIRPNKVNFGTDFLTAIKNRYVLEDGPEEDRKEQIVTIGNKPVETIGFDSIMKQQSQLSKLQEVSLRNCAVSCAGEKGGVAEACPNIRKVDLSKNLLSSWDEVIHIADQLRHLEVLNVSENKLKFPSGSVLTGTLSVLKVLVLNQTGITWAEVLRCVAGCPGLEELYLESNNIFISESGRFSMS</sequence>
<dbReference type="GeneTree" id="ENSGT00530000063405"/>
<evidence type="ECO:0000256" key="5">
    <source>
        <dbReference type="ARBA" id="ARBA00022614"/>
    </source>
</evidence>
<dbReference type="Ensembl" id="ENST00000643125.1">
    <property type="protein sequence ID" value="ENSP00000494102.1"/>
    <property type="gene ID" value="ENSG00000284770.3"/>
</dbReference>
<dbReference type="InterPro" id="IPR032675">
    <property type="entry name" value="LRR_dom_sf"/>
</dbReference>
<reference evidence="14" key="4">
    <citation type="journal article" date="2009" name="Anal. Chem.">
        <title>Lys-N and trypsin cover complementary parts of the phosphoproteome in a refined SCX-based approach.</title>
        <authorList>
            <person name="Gauci S."/>
            <person name="Helbig A.O."/>
            <person name="Slijper M."/>
            <person name="Krijgsveld J."/>
            <person name="Heck A.J."/>
            <person name="Mohammed S."/>
        </authorList>
    </citation>
    <scope>IDENTIFICATION BY MASS SPECTROMETRY [LARGE SCALE ANALYSIS]</scope>
</reference>
<keyword evidence="12 13" id="KW-1267">Proteomics identification</keyword>
<keyword evidence="6" id="KW-0677">Repeat</keyword>
<dbReference type="Ensembl" id="ENST00000643125.1">
    <property type="protein sequence ID" value="ENSP00000494102.1"/>
    <property type="gene ID" value="ENSG00000284770.2"/>
</dbReference>
<dbReference type="InterPro" id="IPR000938">
    <property type="entry name" value="CAP-Gly_domain"/>
</dbReference>
<evidence type="ECO:0000256" key="3">
    <source>
        <dbReference type="ARBA" id="ARBA00015004"/>
    </source>
</evidence>
<protein>
    <recommendedName>
        <fullName evidence="3">Tubulin-specific chaperone E</fullName>
    </recommendedName>
    <alternativeName>
        <fullName evidence="8">Tubulin-folding cofactor E</fullName>
    </alternativeName>
</protein>
<evidence type="ECO:0000256" key="4">
    <source>
        <dbReference type="ARBA" id="ARBA00022490"/>
    </source>
</evidence>
<dbReference type="Pfam" id="PF01302">
    <property type="entry name" value="CAP_GLY"/>
    <property type="match status" value="1"/>
</dbReference>
<dbReference type="PROSITE" id="PS50245">
    <property type="entry name" value="CAP_GLY_2"/>
    <property type="match status" value="1"/>
</dbReference>
<reference evidence="10" key="8">
    <citation type="submission" date="2025-08" db="UniProtKB">
        <authorList>
            <consortium name="Ensembl"/>
        </authorList>
    </citation>
    <scope>IDENTIFICATION</scope>
</reference>
<reference evidence="16" key="6">
    <citation type="journal article" date="2012" name="Mol. Cell. Proteomics">
        <title>Comparative large-scale characterisation of plant vs. mammal proteins reveals similar and idiosyncratic N-alpha acetylation features.</title>
        <authorList>
            <person name="Bienvenut W.V."/>
            <person name="Sumpton D."/>
            <person name="Martinez A."/>
            <person name="Lilla S."/>
            <person name="Espagne C."/>
            <person name="Meinnel T."/>
            <person name="Giglione C."/>
        </authorList>
    </citation>
    <scope>IDENTIFICATION BY MASS SPECTROMETRY [LARGE SCALE ANALYSIS]</scope>
</reference>
<accession>A0A2R8Y4V6</accession>
<proteinExistence type="evidence at protein level"/>